<proteinExistence type="predicted"/>
<name>A0A0E0ML09_ORYPU</name>
<reference evidence="3" key="2">
    <citation type="submission" date="2018-05" db="EMBL/GenBank/DDBJ databases">
        <title>OpunRS2 (Oryza punctata Reference Sequence Version 2).</title>
        <authorList>
            <person name="Zhang J."/>
            <person name="Kudrna D."/>
            <person name="Lee S."/>
            <person name="Talag J."/>
            <person name="Welchert J."/>
            <person name="Wing R.A."/>
        </authorList>
    </citation>
    <scope>NUCLEOTIDE SEQUENCE [LARGE SCALE GENOMIC DNA]</scope>
</reference>
<evidence type="ECO:0000313" key="3">
    <source>
        <dbReference type="EnsemblPlants" id="OPUNC12G06760.1"/>
    </source>
</evidence>
<dbReference type="eggNOG" id="ENOG502R4NS">
    <property type="taxonomic scope" value="Eukaryota"/>
</dbReference>
<dbReference type="Pfam" id="PF14368">
    <property type="entry name" value="LTP_2"/>
    <property type="match status" value="1"/>
</dbReference>
<feature type="chain" id="PRO_5002367898" description="Bifunctional inhibitor/plant lipid transfer protein/seed storage helical domain-containing protein" evidence="1">
    <location>
        <begin position="22"/>
        <end position="121"/>
    </location>
</feature>
<dbReference type="Proteomes" id="UP000026962">
    <property type="component" value="Chromosome 12"/>
</dbReference>
<organism evidence="3">
    <name type="scientific">Oryza punctata</name>
    <name type="common">Red rice</name>
    <dbReference type="NCBI Taxonomy" id="4537"/>
    <lineage>
        <taxon>Eukaryota</taxon>
        <taxon>Viridiplantae</taxon>
        <taxon>Streptophyta</taxon>
        <taxon>Embryophyta</taxon>
        <taxon>Tracheophyta</taxon>
        <taxon>Spermatophyta</taxon>
        <taxon>Magnoliopsida</taxon>
        <taxon>Liliopsida</taxon>
        <taxon>Poales</taxon>
        <taxon>Poaceae</taxon>
        <taxon>BOP clade</taxon>
        <taxon>Oryzoideae</taxon>
        <taxon>Oryzeae</taxon>
        <taxon>Oryzinae</taxon>
        <taxon>Oryza</taxon>
    </lineage>
</organism>
<keyword evidence="4" id="KW-1185">Reference proteome</keyword>
<sequence length="121" mass="13696">MVSLKVAGGVVLLLLLACCAAIPPRGCASDAHPSAKKAPPPRILKCTHAQKVDILRECREWVKNEYPVHPQTIDSECCKAVRAVRNRNMDCIIDLLTSEETNRYNRWRIKELHDMCDEDEL</sequence>
<keyword evidence="1" id="KW-0732">Signal</keyword>
<dbReference type="HOGENOM" id="CLU_129514_0_0_1"/>
<evidence type="ECO:0000259" key="2">
    <source>
        <dbReference type="Pfam" id="PF14368"/>
    </source>
</evidence>
<dbReference type="EnsemblPlants" id="OPUNC12G06760.1">
    <property type="protein sequence ID" value="OPUNC12G06760.1"/>
    <property type="gene ID" value="OPUNC12G06760"/>
</dbReference>
<dbReference type="Gramene" id="OPUNC12G06760.1">
    <property type="protein sequence ID" value="OPUNC12G06760.1"/>
    <property type="gene ID" value="OPUNC12G06760"/>
</dbReference>
<reference evidence="3" key="1">
    <citation type="submission" date="2015-04" db="UniProtKB">
        <authorList>
            <consortium name="EnsemblPlants"/>
        </authorList>
    </citation>
    <scope>IDENTIFICATION</scope>
</reference>
<dbReference type="OMA" id="NRNMDCI"/>
<feature type="domain" description="Bifunctional inhibitor/plant lipid transfer protein/seed storage helical" evidence="2">
    <location>
        <begin position="38"/>
        <end position="118"/>
    </location>
</feature>
<dbReference type="Gene3D" id="1.10.110.10">
    <property type="entry name" value="Plant lipid-transfer and hydrophobic proteins"/>
    <property type="match status" value="1"/>
</dbReference>
<accession>A0A0E0ML09</accession>
<evidence type="ECO:0000313" key="4">
    <source>
        <dbReference type="Proteomes" id="UP000026962"/>
    </source>
</evidence>
<evidence type="ECO:0000256" key="1">
    <source>
        <dbReference type="SAM" id="SignalP"/>
    </source>
</evidence>
<feature type="signal peptide" evidence="1">
    <location>
        <begin position="1"/>
        <end position="21"/>
    </location>
</feature>
<dbReference type="PROSITE" id="PS51257">
    <property type="entry name" value="PROKAR_LIPOPROTEIN"/>
    <property type="match status" value="1"/>
</dbReference>
<protein>
    <recommendedName>
        <fullName evidence="2">Bifunctional inhibitor/plant lipid transfer protein/seed storage helical domain-containing protein</fullName>
    </recommendedName>
</protein>
<dbReference type="InterPro" id="IPR036312">
    <property type="entry name" value="Bifun_inhib/LTP/seed_sf"/>
</dbReference>
<dbReference type="InterPro" id="IPR016140">
    <property type="entry name" value="Bifunc_inhib/LTP/seed_store"/>
</dbReference>
<dbReference type="AlphaFoldDB" id="A0A0E0ML09"/>